<evidence type="ECO:0000313" key="6">
    <source>
        <dbReference type="Proteomes" id="UP000228886"/>
    </source>
</evidence>
<dbReference type="InterPro" id="IPR000032">
    <property type="entry name" value="HPr-like"/>
</dbReference>
<reference evidence="6" key="1">
    <citation type="submission" date="2017-09" db="EMBL/GenBank/DDBJ databases">
        <title>Depth-based differentiation of microbial function through sediment-hosted aquifers and enrichment of novel symbionts in the deep terrestrial subsurface.</title>
        <authorList>
            <person name="Probst A.J."/>
            <person name="Ladd B."/>
            <person name="Jarett J.K."/>
            <person name="Geller-Mcgrath D.E."/>
            <person name="Sieber C.M.K."/>
            <person name="Emerson J.B."/>
            <person name="Anantharaman K."/>
            <person name="Thomas B.C."/>
            <person name="Malmstrom R."/>
            <person name="Stieglmeier M."/>
            <person name="Klingl A."/>
            <person name="Woyke T."/>
            <person name="Ryan C.M."/>
            <person name="Banfield J.F."/>
        </authorList>
    </citation>
    <scope>NUCLEOTIDE SEQUENCE [LARGE SCALE GENOMIC DNA]</scope>
</reference>
<name>A0A2M7E6Q2_9BACT</name>
<dbReference type="InterPro" id="IPR050399">
    <property type="entry name" value="HPr"/>
</dbReference>
<keyword evidence="3" id="KW-0762">Sugar transport</keyword>
<dbReference type="PANTHER" id="PTHR33705:SF1">
    <property type="entry name" value="PHOSPHOCARRIER PROTEIN HPR"/>
    <property type="match status" value="1"/>
</dbReference>
<evidence type="ECO:0000313" key="5">
    <source>
        <dbReference type="EMBL" id="PIV63394.1"/>
    </source>
</evidence>
<dbReference type="PRINTS" id="PR00107">
    <property type="entry name" value="PHOSPHOCPHPR"/>
</dbReference>
<accession>A0A2M7E6Q2</accession>
<dbReference type="Gene3D" id="3.30.1340.10">
    <property type="entry name" value="HPr-like"/>
    <property type="match status" value="1"/>
</dbReference>
<comment type="function">
    <text evidence="1">General (non sugar-specific) component of the phosphoenolpyruvate-dependent sugar phosphotransferase system (sugar PTS). This major carbohydrate active-transport system catalyzes the phosphorylation of incoming sugar substrates concomitantly with their translocation across the cell membrane. The phosphoryl group from phosphoenolpyruvate (PEP) is transferred to the phosphoryl carrier protein HPr by enzyme I. Phospho-HPr then transfers it to the PTS EIIA domain.</text>
</comment>
<proteinExistence type="predicted"/>
<dbReference type="InterPro" id="IPR035895">
    <property type="entry name" value="HPr-like_sf"/>
</dbReference>
<dbReference type="Proteomes" id="UP000228886">
    <property type="component" value="Unassembled WGS sequence"/>
</dbReference>
<dbReference type="NCBIfam" id="TIGR01003">
    <property type="entry name" value="PTS_HPr_family"/>
    <property type="match status" value="1"/>
</dbReference>
<dbReference type="EMBL" id="PETL01000367">
    <property type="protein sequence ID" value="PIV63394.1"/>
    <property type="molecule type" value="Genomic_DNA"/>
</dbReference>
<feature type="domain" description="HPr" evidence="4">
    <location>
        <begin position="3"/>
        <end position="89"/>
    </location>
</feature>
<dbReference type="PROSITE" id="PS51350">
    <property type="entry name" value="PTS_HPR_DOM"/>
    <property type="match status" value="1"/>
</dbReference>
<evidence type="ECO:0000256" key="1">
    <source>
        <dbReference type="ARBA" id="ARBA00003681"/>
    </source>
</evidence>
<dbReference type="Pfam" id="PF00381">
    <property type="entry name" value="PTS-HPr"/>
    <property type="match status" value="1"/>
</dbReference>
<evidence type="ECO:0000256" key="3">
    <source>
        <dbReference type="ARBA" id="ARBA00022597"/>
    </source>
</evidence>
<dbReference type="CDD" id="cd00367">
    <property type="entry name" value="PTS-HPr_like"/>
    <property type="match status" value="1"/>
</dbReference>
<evidence type="ECO:0000256" key="2">
    <source>
        <dbReference type="ARBA" id="ARBA00020422"/>
    </source>
</evidence>
<comment type="caution">
    <text evidence="5">The sequence shown here is derived from an EMBL/GenBank/DDBJ whole genome shotgun (WGS) entry which is preliminary data.</text>
</comment>
<sequence length="89" mass="9557">MGKITKEFIIQNELGFHARPAALFVKTANSFQSKILVKKGKEEVDGKSIINLLTLAAAKGEKITVTAKGKDADAAIGDLKKILSEIFKG</sequence>
<dbReference type="AlphaFoldDB" id="A0A2M7E6Q2"/>
<evidence type="ECO:0000259" key="4">
    <source>
        <dbReference type="PROSITE" id="PS51350"/>
    </source>
</evidence>
<gene>
    <name evidence="5" type="ORF">COS11_07670</name>
</gene>
<keyword evidence="3" id="KW-0813">Transport</keyword>
<organism evidence="5 6">
    <name type="scientific">bacterium (Candidatus Ratteibacteria) CG01_land_8_20_14_3_00_40_19</name>
    <dbReference type="NCBI Taxonomy" id="2014290"/>
    <lineage>
        <taxon>Bacteria</taxon>
        <taxon>Candidatus Ratteibacteria</taxon>
    </lineage>
</organism>
<protein>
    <recommendedName>
        <fullName evidence="2">Phosphocarrier protein HPr</fullName>
    </recommendedName>
</protein>
<dbReference type="PANTHER" id="PTHR33705">
    <property type="entry name" value="PHOSPHOCARRIER PROTEIN HPR"/>
    <property type="match status" value="1"/>
</dbReference>
<dbReference type="SUPFAM" id="SSF55594">
    <property type="entry name" value="HPr-like"/>
    <property type="match status" value="1"/>
</dbReference>